<proteinExistence type="predicted"/>
<evidence type="ECO:0000256" key="1">
    <source>
        <dbReference type="SAM" id="MobiDB-lite"/>
    </source>
</evidence>
<sequence length="120" mass="13544">MDEFPVFFAIAHRLEDGSNIAVCNDCDSFIKVLSEDGKLEGKTARESVLEGITSTLGRIDENQRLNIEAKKCIERYKETFSATPEKDCQKLSRSPSFQENKGHLSPVECFSSPRQPNFKI</sequence>
<dbReference type="AlphaFoldDB" id="A0A2G5B3V6"/>
<name>A0A2G5B3V6_COERN</name>
<evidence type="ECO:0000313" key="2">
    <source>
        <dbReference type="EMBL" id="PIA13675.1"/>
    </source>
</evidence>
<reference evidence="2 3" key="1">
    <citation type="journal article" date="2015" name="Genome Biol. Evol.">
        <title>Phylogenomic analyses indicate that early fungi evolved digesting cell walls of algal ancestors of land plants.</title>
        <authorList>
            <person name="Chang Y."/>
            <person name="Wang S."/>
            <person name="Sekimoto S."/>
            <person name="Aerts A.L."/>
            <person name="Choi C."/>
            <person name="Clum A."/>
            <person name="LaButti K.M."/>
            <person name="Lindquist E.A."/>
            <person name="Yee Ngan C."/>
            <person name="Ohm R.A."/>
            <person name="Salamov A.A."/>
            <person name="Grigoriev I.V."/>
            <person name="Spatafora J.W."/>
            <person name="Berbee M.L."/>
        </authorList>
    </citation>
    <scope>NUCLEOTIDE SEQUENCE [LARGE SCALE GENOMIC DNA]</scope>
    <source>
        <strain evidence="2 3">NRRL 1564</strain>
    </source>
</reference>
<dbReference type="Proteomes" id="UP000242474">
    <property type="component" value="Unassembled WGS sequence"/>
</dbReference>
<evidence type="ECO:0000313" key="3">
    <source>
        <dbReference type="Proteomes" id="UP000242474"/>
    </source>
</evidence>
<accession>A0A2G5B3V6</accession>
<feature type="region of interest" description="Disordered" evidence="1">
    <location>
        <begin position="82"/>
        <end position="120"/>
    </location>
</feature>
<protein>
    <submittedName>
        <fullName evidence="2">Uncharacterized protein</fullName>
    </submittedName>
</protein>
<organism evidence="2 3">
    <name type="scientific">Coemansia reversa (strain ATCC 12441 / NRRL 1564)</name>
    <dbReference type="NCBI Taxonomy" id="763665"/>
    <lineage>
        <taxon>Eukaryota</taxon>
        <taxon>Fungi</taxon>
        <taxon>Fungi incertae sedis</taxon>
        <taxon>Zoopagomycota</taxon>
        <taxon>Kickxellomycotina</taxon>
        <taxon>Kickxellomycetes</taxon>
        <taxon>Kickxellales</taxon>
        <taxon>Kickxellaceae</taxon>
        <taxon>Coemansia</taxon>
    </lineage>
</organism>
<keyword evidence="3" id="KW-1185">Reference proteome</keyword>
<dbReference type="EMBL" id="KZ303529">
    <property type="protein sequence ID" value="PIA13675.1"/>
    <property type="molecule type" value="Genomic_DNA"/>
</dbReference>
<gene>
    <name evidence="2" type="ORF">COEREDRAFT_94467</name>
</gene>